<proteinExistence type="predicted"/>
<dbReference type="GO" id="GO:0005829">
    <property type="term" value="C:cytosol"/>
    <property type="evidence" value="ECO:0007669"/>
    <property type="project" value="TreeGrafter"/>
</dbReference>
<dbReference type="Gene3D" id="3.90.1070.10">
    <property type="match status" value="1"/>
</dbReference>
<name>A0A1N5U0D0_9ARCH</name>
<organism evidence="2 3">
    <name type="scientific">Cuniculiplasma divulgatum</name>
    <dbReference type="NCBI Taxonomy" id="1673428"/>
    <lineage>
        <taxon>Archaea</taxon>
        <taxon>Methanobacteriati</taxon>
        <taxon>Thermoplasmatota</taxon>
        <taxon>Thermoplasmata</taxon>
        <taxon>Thermoplasmatales</taxon>
        <taxon>Cuniculiplasmataceae</taxon>
        <taxon>Cuniculiplasma</taxon>
    </lineage>
</organism>
<evidence type="ECO:0000256" key="1">
    <source>
        <dbReference type="NCBIfam" id="TIGR01487"/>
    </source>
</evidence>
<dbReference type="InterPro" id="IPR023214">
    <property type="entry name" value="HAD_sf"/>
</dbReference>
<dbReference type="Gene3D" id="3.40.50.1000">
    <property type="entry name" value="HAD superfamily/HAD-like"/>
    <property type="match status" value="1"/>
</dbReference>
<evidence type="ECO:0000313" key="2">
    <source>
        <dbReference type="EMBL" id="SIM54273.1"/>
    </source>
</evidence>
<dbReference type="Pfam" id="PF08282">
    <property type="entry name" value="Hydrolase_3"/>
    <property type="match status" value="2"/>
</dbReference>
<evidence type="ECO:0000313" key="3">
    <source>
        <dbReference type="Proteomes" id="UP000195607"/>
    </source>
</evidence>
<dbReference type="InterPro" id="IPR036412">
    <property type="entry name" value="HAD-like_sf"/>
</dbReference>
<dbReference type="NCBIfam" id="TIGR01482">
    <property type="entry name" value="SPP-subfamily"/>
    <property type="match status" value="1"/>
</dbReference>
<dbReference type="EMBL" id="LT671858">
    <property type="protein sequence ID" value="SIM54273.1"/>
    <property type="molecule type" value="Genomic_DNA"/>
</dbReference>
<dbReference type="InterPro" id="IPR006379">
    <property type="entry name" value="HAD-SF_hydro_IIB"/>
</dbReference>
<dbReference type="AlphaFoldDB" id="A0A1N5U0D0"/>
<dbReference type="PANTHER" id="PTHR10000">
    <property type="entry name" value="PHOSPHOSERINE PHOSPHATASE"/>
    <property type="match status" value="1"/>
</dbReference>
<dbReference type="NCBIfam" id="TIGR01484">
    <property type="entry name" value="HAD-SF-IIB"/>
    <property type="match status" value="1"/>
</dbReference>
<gene>
    <name evidence="2" type="ORF">CSP5_0762</name>
</gene>
<dbReference type="Proteomes" id="UP000195607">
    <property type="component" value="Chromosome I"/>
</dbReference>
<accession>A0A1N5U0D0</accession>
<sequence>MIKLLILDIDGTITQKDQSILPETLVALRKVVFSNPEMHICLASGNVLPVMFGVRTILGVGESLAGENGGILLYKQRITSYFQKQKTVDAYKEIEKDLGAVEFITNRWRETSISFILDGSYDFTKYEKKYDVVIQDSGFAKHILNKGQNKGFIARELMKIYAVSKDETLACGDGDNDADLFEVVGMSGTISNGSRSVKERAEYVSEKAYGDGLIDIMKHFRLLEE</sequence>
<dbReference type="NCBIfam" id="TIGR01487">
    <property type="entry name" value="Pglycolate_arch"/>
    <property type="match status" value="1"/>
</dbReference>
<dbReference type="SUPFAM" id="SSF56784">
    <property type="entry name" value="HAD-like"/>
    <property type="match status" value="1"/>
</dbReference>
<dbReference type="PANTHER" id="PTHR10000:SF8">
    <property type="entry name" value="HAD SUPERFAMILY HYDROLASE-LIKE, TYPE 3"/>
    <property type="match status" value="1"/>
</dbReference>
<protein>
    <recommendedName>
        <fullName evidence="1">Phosphoglycolate phosphatase</fullName>
        <ecNumber evidence="1">3.1.3.18</ecNumber>
    </recommendedName>
</protein>
<reference evidence="2 3" key="1">
    <citation type="submission" date="2016-04" db="EMBL/GenBank/DDBJ databases">
        <authorList>
            <person name="Evans L.H."/>
            <person name="Alamgir A."/>
            <person name="Owens N."/>
            <person name="Weber N.D."/>
            <person name="Virtaneva K."/>
            <person name="Barbian K."/>
            <person name="Babar A."/>
            <person name="Rosenke K."/>
        </authorList>
    </citation>
    <scope>NUCLEOTIDE SEQUENCE [LARGE SCALE GENOMIC DNA]</scope>
    <source>
        <strain evidence="3">S5(T) (JCM 30642 \VKM B-2941)</strain>
    </source>
</reference>
<dbReference type="GO" id="GO:0008967">
    <property type="term" value="F:phosphoglycolate phosphatase activity"/>
    <property type="evidence" value="ECO:0007669"/>
    <property type="project" value="UniProtKB-UniRule"/>
</dbReference>
<dbReference type="GO" id="GO:0000287">
    <property type="term" value="F:magnesium ion binding"/>
    <property type="evidence" value="ECO:0007669"/>
    <property type="project" value="TreeGrafter"/>
</dbReference>
<dbReference type="EC" id="3.1.3.18" evidence="1"/>